<protein>
    <recommendedName>
        <fullName evidence="3">F-box domain-containing protein</fullName>
    </recommendedName>
</protein>
<dbReference type="Proteomes" id="UP000053820">
    <property type="component" value="Unassembled WGS sequence"/>
</dbReference>
<gene>
    <name evidence="1" type="ORF">HYDPIDRAFT_29576</name>
</gene>
<accession>A0A0C9VCI2</accession>
<keyword evidence="2" id="KW-1185">Reference proteome</keyword>
<evidence type="ECO:0000313" key="1">
    <source>
        <dbReference type="EMBL" id="KIJ63319.1"/>
    </source>
</evidence>
<dbReference type="EMBL" id="KN839851">
    <property type="protein sequence ID" value="KIJ63319.1"/>
    <property type="molecule type" value="Genomic_DNA"/>
</dbReference>
<organism evidence="1 2">
    <name type="scientific">Hydnomerulius pinastri MD-312</name>
    <dbReference type="NCBI Taxonomy" id="994086"/>
    <lineage>
        <taxon>Eukaryota</taxon>
        <taxon>Fungi</taxon>
        <taxon>Dikarya</taxon>
        <taxon>Basidiomycota</taxon>
        <taxon>Agaricomycotina</taxon>
        <taxon>Agaricomycetes</taxon>
        <taxon>Agaricomycetidae</taxon>
        <taxon>Boletales</taxon>
        <taxon>Boletales incertae sedis</taxon>
        <taxon>Leucogyrophana</taxon>
    </lineage>
</organism>
<dbReference type="OrthoDB" id="2673757at2759"/>
<reference evidence="1 2" key="1">
    <citation type="submission" date="2014-04" db="EMBL/GenBank/DDBJ databases">
        <title>Evolutionary Origins and Diversification of the Mycorrhizal Mutualists.</title>
        <authorList>
            <consortium name="DOE Joint Genome Institute"/>
            <consortium name="Mycorrhizal Genomics Consortium"/>
            <person name="Kohler A."/>
            <person name="Kuo A."/>
            <person name="Nagy L.G."/>
            <person name="Floudas D."/>
            <person name="Copeland A."/>
            <person name="Barry K.W."/>
            <person name="Cichocki N."/>
            <person name="Veneault-Fourrey C."/>
            <person name="LaButti K."/>
            <person name="Lindquist E.A."/>
            <person name="Lipzen A."/>
            <person name="Lundell T."/>
            <person name="Morin E."/>
            <person name="Murat C."/>
            <person name="Riley R."/>
            <person name="Ohm R."/>
            <person name="Sun H."/>
            <person name="Tunlid A."/>
            <person name="Henrissat B."/>
            <person name="Grigoriev I.V."/>
            <person name="Hibbett D.S."/>
            <person name="Martin F."/>
        </authorList>
    </citation>
    <scope>NUCLEOTIDE SEQUENCE [LARGE SCALE GENOMIC DNA]</scope>
    <source>
        <strain evidence="1 2">MD-312</strain>
    </source>
</reference>
<dbReference type="SUPFAM" id="SSF52047">
    <property type="entry name" value="RNI-like"/>
    <property type="match status" value="1"/>
</dbReference>
<sequence>MSYTRRVRSLIFLDAGQQEQTVETLLGLFNSHTTPPLVFPNLHTIQWFDERQDMLPCLLRCLSPTVTVLSLNLGYKSWFRWSSTGIQGMATIMDSLARKTPSMDQFWCNVPPAFDAATEMFSELICGWTRLTNVGMPIPVNSRTLLHLASLSLRKLYITIPSAWGPAETAHSVSAWFPESLENLCISGPTFSSCARFMARLHAAPLSVNVRSEAPCRAHEVRELTKMLSTQLSHQRLQELCIQMAEPDNKGVPHLLELKDIEPLSRFTQLKVLNLNELYPGNLRDGDIHHLASAWPHLVRLFFGTRWESPVRPCVSVAGLQSVLTQCPMLETLCLPVNFHFSPDMIISAEQPYSGVVHTSLRHLNVGCGSCNEPKSTAALLSAMLPSMYLSYWKEYSEDEGETPLTDEESSRIAAWVEVQRLLGYDLDLDDI</sequence>
<dbReference type="InterPro" id="IPR032675">
    <property type="entry name" value="LRR_dom_sf"/>
</dbReference>
<proteinExistence type="predicted"/>
<evidence type="ECO:0008006" key="3">
    <source>
        <dbReference type="Google" id="ProtNLM"/>
    </source>
</evidence>
<dbReference type="HOGENOM" id="CLU_021164_0_3_1"/>
<name>A0A0C9VCI2_9AGAM</name>
<dbReference type="AlphaFoldDB" id="A0A0C9VCI2"/>
<evidence type="ECO:0000313" key="2">
    <source>
        <dbReference type="Proteomes" id="UP000053820"/>
    </source>
</evidence>
<dbReference type="Gene3D" id="3.80.10.10">
    <property type="entry name" value="Ribonuclease Inhibitor"/>
    <property type="match status" value="1"/>
</dbReference>